<keyword evidence="2" id="KW-0472">Membrane</keyword>
<reference evidence="4 5" key="1">
    <citation type="submission" date="2019-07" db="EMBL/GenBank/DDBJ databases">
        <title>Whole genome shotgun sequence of Cellulomonas aerilata NBRC 106308.</title>
        <authorList>
            <person name="Hosoyama A."/>
            <person name="Uohara A."/>
            <person name="Ohji S."/>
            <person name="Ichikawa N."/>
        </authorList>
    </citation>
    <scope>NUCLEOTIDE SEQUENCE [LARGE SCALE GENOMIC DNA]</scope>
    <source>
        <strain evidence="4 5">NBRC 106308</strain>
    </source>
</reference>
<protein>
    <recommendedName>
        <fullName evidence="3">DUF2510 domain-containing protein</fullName>
    </recommendedName>
</protein>
<organism evidence="4 5">
    <name type="scientific">Cellulomonas aerilata</name>
    <dbReference type="NCBI Taxonomy" id="515326"/>
    <lineage>
        <taxon>Bacteria</taxon>
        <taxon>Bacillati</taxon>
        <taxon>Actinomycetota</taxon>
        <taxon>Actinomycetes</taxon>
        <taxon>Micrococcales</taxon>
        <taxon>Cellulomonadaceae</taxon>
        <taxon>Cellulomonas</taxon>
    </lineage>
</organism>
<dbReference type="RefSeq" id="WP_146900714.1">
    <property type="nucleotide sequence ID" value="NZ_BAAARM010000002.1"/>
</dbReference>
<dbReference type="Proteomes" id="UP000321181">
    <property type="component" value="Unassembled WGS sequence"/>
</dbReference>
<feature type="region of interest" description="Disordered" evidence="1">
    <location>
        <begin position="1"/>
        <end position="20"/>
    </location>
</feature>
<dbReference type="AlphaFoldDB" id="A0A512D9Q6"/>
<keyword evidence="2" id="KW-0812">Transmembrane</keyword>
<accession>A0A512D9Q6</accession>
<evidence type="ECO:0000313" key="5">
    <source>
        <dbReference type="Proteomes" id="UP000321181"/>
    </source>
</evidence>
<dbReference type="EMBL" id="BJYY01000004">
    <property type="protein sequence ID" value="GEO33216.1"/>
    <property type="molecule type" value="Genomic_DNA"/>
</dbReference>
<keyword evidence="5" id="KW-1185">Reference proteome</keyword>
<feature type="domain" description="DUF2510" evidence="3">
    <location>
        <begin position="18"/>
        <end position="45"/>
    </location>
</feature>
<proteinExistence type="predicted"/>
<feature type="transmembrane region" description="Helical" evidence="2">
    <location>
        <begin position="113"/>
        <end position="134"/>
    </location>
</feature>
<dbReference type="InterPro" id="IPR018929">
    <property type="entry name" value="DUF2510"/>
</dbReference>
<dbReference type="Pfam" id="PF10708">
    <property type="entry name" value="DUF2510"/>
    <property type="match status" value="1"/>
</dbReference>
<evidence type="ECO:0000256" key="2">
    <source>
        <dbReference type="SAM" id="Phobius"/>
    </source>
</evidence>
<keyword evidence="2" id="KW-1133">Transmembrane helix</keyword>
<dbReference type="OrthoDB" id="5244233at2"/>
<sequence length="135" mass="13819">MSDGTYPEGHSGGARVAPGWYPDPSGEAAERWWDGTGWTAQSREHSVLAQPLTRPAVLTNNLATAGLVLGVVALLVNTFLVVSIAALVLSVLGLNRAGQLVQAGYGPVGRGKAIAGIVLSLLGGAGTVLFKALLF</sequence>
<evidence type="ECO:0000259" key="3">
    <source>
        <dbReference type="Pfam" id="PF10708"/>
    </source>
</evidence>
<name>A0A512D9Q6_9CELL</name>
<comment type="caution">
    <text evidence="4">The sequence shown here is derived from an EMBL/GenBank/DDBJ whole genome shotgun (WGS) entry which is preliminary data.</text>
</comment>
<gene>
    <name evidence="4" type="ORF">CAE01nite_09410</name>
</gene>
<evidence type="ECO:0000256" key="1">
    <source>
        <dbReference type="SAM" id="MobiDB-lite"/>
    </source>
</evidence>
<feature type="transmembrane region" description="Helical" evidence="2">
    <location>
        <begin position="67"/>
        <end position="92"/>
    </location>
</feature>
<evidence type="ECO:0000313" key="4">
    <source>
        <dbReference type="EMBL" id="GEO33216.1"/>
    </source>
</evidence>